<dbReference type="Gene3D" id="3.40.50.300">
    <property type="entry name" value="P-loop containing nucleotide triphosphate hydrolases"/>
    <property type="match status" value="1"/>
</dbReference>
<dbReference type="PANTHER" id="PTHR47691">
    <property type="entry name" value="REGULATOR-RELATED"/>
    <property type="match status" value="1"/>
</dbReference>
<dbReference type="RefSeq" id="WP_095045004.1">
    <property type="nucleotide sequence ID" value="NZ_LN890656.1"/>
</dbReference>
<dbReference type="InterPro" id="IPR001387">
    <property type="entry name" value="Cro/C1-type_HTH"/>
</dbReference>
<dbReference type="CDD" id="cd00093">
    <property type="entry name" value="HTH_XRE"/>
    <property type="match status" value="1"/>
</dbReference>
<accession>A0A170PJI4</accession>
<protein>
    <recommendedName>
        <fullName evidence="1">Orc1-like AAA ATPase domain-containing protein</fullName>
    </recommendedName>
</protein>
<dbReference type="PANTHER" id="PTHR47691:SF3">
    <property type="entry name" value="HTH-TYPE TRANSCRIPTIONAL REGULATOR RV0890C-RELATED"/>
    <property type="match status" value="1"/>
</dbReference>
<reference evidence="2" key="1">
    <citation type="submission" date="2016-01" db="EMBL/GenBank/DDBJ databases">
        <authorList>
            <person name="Mcilroy J.S."/>
            <person name="Karst M S."/>
            <person name="Albertsen M."/>
        </authorList>
    </citation>
    <scope>NUCLEOTIDE SEQUENCE</scope>
    <source>
        <strain evidence="2">Cfx-K</strain>
    </source>
</reference>
<dbReference type="Proteomes" id="UP000215027">
    <property type="component" value="Chromosome II"/>
</dbReference>
<sequence length="793" mass="85002">MTRGTFAELFSDALDRRGLSPGEAAAELARLGLKVHRGTLTRWRNGETEPSVAKLAVLRALPDAIGLSSAEKAEFQRAAGAALGFPIAPERRRAAEPTAIPQRIHFGADDLPPFAGRAAELADLQRLVLARRSVLLTGLGGVGKTRLARELLRACAGHFTHGCDFLALTAGQTATQTLRHVAHLLGADLPPDSFDPSGRLIPGRLRDRLPGIDLLFLVDNVATAEQVSGLVHELPAVTWVFTARQISLKRDGVQPVHLGLPSAAGAAAMFQAHAMALGDHAAPGGDHADLLGDHAAPGGDHAAHGGDHAAPLTDAAHIAAIVERLGRLPIALRLASAPLANGMIATVGELAAWLERGGLLRRGSPAVNLRPLFDQLLGSVPAEAQALFETCGVFATRTINLAGLSTVGKAAGLRPSAEAREWLADFSLIDTPTVDTIELHPLLHDYARLRLEAGPRRAAVAESYRAYYHRLCVAVSESGEGHVRDYLRVQPEEMNVRAVAAAFQAAGDWPRLKGMWPAISGYLWNTGNHADFEAFDRICLTAAEATGDENWAAIILSELGFVVMERGDWPAADELFGRSQALFDADPERLIEQARLRRYRATLALRRGETEEALRRLNGCAARLARLTNPPETRLEDALVLLHSARMSAHHCRGELALAAAAGAEADRLYHGLRAGARGHRLSEYRLELGDVGYRLGDLATARRAWEAMVDEQAGLPQRAEHAEAELRLAWLAAEQGHAPLALTKALAARRTFLALGKRDRYDLAGALIAGLETAAPRPPLADMMAGCAYPAY</sequence>
<proteinExistence type="predicted"/>
<dbReference type="Pfam" id="PF13191">
    <property type="entry name" value="AAA_16"/>
    <property type="match status" value="1"/>
</dbReference>
<gene>
    <name evidence="2" type="ORF">CFX0092_B0079</name>
</gene>
<dbReference type="Gene3D" id="1.25.40.10">
    <property type="entry name" value="Tetratricopeptide repeat domain"/>
    <property type="match status" value="1"/>
</dbReference>
<name>A0A170PJI4_9CHLR</name>
<dbReference type="SUPFAM" id="SSF52540">
    <property type="entry name" value="P-loop containing nucleoside triphosphate hydrolases"/>
    <property type="match status" value="1"/>
</dbReference>
<keyword evidence="3" id="KW-1185">Reference proteome</keyword>
<organism evidence="2 3">
    <name type="scientific">Candidatus Promineifilum breve</name>
    <dbReference type="NCBI Taxonomy" id="1806508"/>
    <lineage>
        <taxon>Bacteria</taxon>
        <taxon>Bacillati</taxon>
        <taxon>Chloroflexota</taxon>
        <taxon>Ardenticatenia</taxon>
        <taxon>Candidatus Promineifilales</taxon>
        <taxon>Candidatus Promineifilaceae</taxon>
        <taxon>Candidatus Promineifilum</taxon>
    </lineage>
</organism>
<dbReference type="InterPro" id="IPR011990">
    <property type="entry name" value="TPR-like_helical_dom_sf"/>
</dbReference>
<dbReference type="EMBL" id="LN890656">
    <property type="protein sequence ID" value="CUS05613.1"/>
    <property type="molecule type" value="Genomic_DNA"/>
</dbReference>
<evidence type="ECO:0000259" key="1">
    <source>
        <dbReference type="Pfam" id="PF13191"/>
    </source>
</evidence>
<dbReference type="KEGG" id="pbf:CFX0092_B0079"/>
<dbReference type="InterPro" id="IPR027417">
    <property type="entry name" value="P-loop_NTPase"/>
</dbReference>
<dbReference type="AlphaFoldDB" id="A0A170PJI4"/>
<dbReference type="InterPro" id="IPR041664">
    <property type="entry name" value="AAA_16"/>
</dbReference>
<evidence type="ECO:0000313" key="2">
    <source>
        <dbReference type="EMBL" id="CUS05613.1"/>
    </source>
</evidence>
<evidence type="ECO:0000313" key="3">
    <source>
        <dbReference type="Proteomes" id="UP000215027"/>
    </source>
</evidence>
<feature type="domain" description="Orc1-like AAA ATPase" evidence="1">
    <location>
        <begin position="113"/>
        <end position="195"/>
    </location>
</feature>